<dbReference type="InParanoid" id="A0A1X2HA38"/>
<feature type="compositionally biased region" description="Polar residues" evidence="1">
    <location>
        <begin position="93"/>
        <end position="102"/>
    </location>
</feature>
<dbReference type="EMBL" id="MCGN01000006">
    <property type="protein sequence ID" value="ORY95519.1"/>
    <property type="molecule type" value="Genomic_DNA"/>
</dbReference>
<feature type="compositionally biased region" description="Gly residues" evidence="1">
    <location>
        <begin position="581"/>
        <end position="590"/>
    </location>
</feature>
<dbReference type="OrthoDB" id="2372811at2759"/>
<sequence>MTFVSTSNGGYMPLDHQSYDLETVDLDTGKNQEEYLPCHPHDVIHRYSNEETETSFSTNTSTSSSSREDSSSSSNSHSAAVTTSSTTFAGANGESSASQSSPLAKDLRKRPAPPPQPGVPHLDMMFDGQNKQALVLRAGEPVDGHLLVDTHSMPGDIQVQYLRLSVYGHVQIHDSPGKPLSVGLFDYERDIRILSTGIRIVRKPQPVFDATRRKSKDKMVIRPADSVVCDDEEDEDEDEDEDDKGDGVGNDTEEGDSLRKKRERETVIDGLVQQLVAQCGQDPPPRPAGPTTFNTRYAKDPTFLNDKTYTLDHGMLHRLRFSLPIESSRPLPGSFDHPHFPIRYYCIALLVYRTAQTGNAMLVSHQVLPVTRFDPSPLPNDPYGLTCSKVRYAWITDSKFDKLLLAMRQRKQRQVMVRSSDSQQKLIGTNERLSSVTTSPKSSASVSSSSPSSWWIRRLLSHISYYCVTRPWQILETPFLSCSLQIPRRVLRPGDPIPLRVMVENNKAHILQVTLTVRLLRKIYLTLSMGELAETTVCYTSTATLTGDEPFHLLGDEDDAGNEGLQDYFVGQEEPSSSPSSGGGGDGGAGLEPFKTATHLIFDLSKGIRVPADSSMGGCYGGTTVLPDMTRGTFQVSYELDLQAHFSLLSPSPASLDQHVQQPQQHQQQNLECVYSPIMHALERTTTITRATTEDDHAKSLAKPAPLALGVKSHTLRPDSVAILVTQ</sequence>
<evidence type="ECO:0008006" key="4">
    <source>
        <dbReference type="Google" id="ProtNLM"/>
    </source>
</evidence>
<feature type="compositionally biased region" description="Low complexity" evidence="1">
    <location>
        <begin position="54"/>
        <end position="87"/>
    </location>
</feature>
<feature type="region of interest" description="Disordered" evidence="1">
    <location>
        <begin position="46"/>
        <end position="124"/>
    </location>
</feature>
<feature type="compositionally biased region" description="Acidic residues" evidence="1">
    <location>
        <begin position="228"/>
        <end position="244"/>
    </location>
</feature>
<evidence type="ECO:0000313" key="3">
    <source>
        <dbReference type="Proteomes" id="UP000242180"/>
    </source>
</evidence>
<protein>
    <recommendedName>
        <fullName evidence="4">Arrestin C-terminal-like domain-containing protein</fullName>
    </recommendedName>
</protein>
<organism evidence="2 3">
    <name type="scientific">Syncephalastrum racemosum</name>
    <name type="common">Filamentous fungus</name>
    <dbReference type="NCBI Taxonomy" id="13706"/>
    <lineage>
        <taxon>Eukaryota</taxon>
        <taxon>Fungi</taxon>
        <taxon>Fungi incertae sedis</taxon>
        <taxon>Mucoromycota</taxon>
        <taxon>Mucoromycotina</taxon>
        <taxon>Mucoromycetes</taxon>
        <taxon>Mucorales</taxon>
        <taxon>Syncephalastraceae</taxon>
        <taxon>Syncephalastrum</taxon>
    </lineage>
</organism>
<comment type="caution">
    <text evidence="2">The sequence shown here is derived from an EMBL/GenBank/DDBJ whole genome shotgun (WGS) entry which is preliminary data.</text>
</comment>
<dbReference type="Proteomes" id="UP000242180">
    <property type="component" value="Unassembled WGS sequence"/>
</dbReference>
<feature type="region of interest" description="Disordered" evidence="1">
    <location>
        <begin position="278"/>
        <end position="297"/>
    </location>
</feature>
<feature type="region of interest" description="Disordered" evidence="1">
    <location>
        <begin position="211"/>
        <end position="263"/>
    </location>
</feature>
<keyword evidence="3" id="KW-1185">Reference proteome</keyword>
<reference evidence="2 3" key="1">
    <citation type="submission" date="2016-07" db="EMBL/GenBank/DDBJ databases">
        <title>Pervasive Adenine N6-methylation of Active Genes in Fungi.</title>
        <authorList>
            <consortium name="DOE Joint Genome Institute"/>
            <person name="Mondo S.J."/>
            <person name="Dannebaum R.O."/>
            <person name="Kuo R.C."/>
            <person name="Labutti K."/>
            <person name="Haridas S."/>
            <person name="Kuo A."/>
            <person name="Salamov A."/>
            <person name="Ahrendt S.R."/>
            <person name="Lipzen A."/>
            <person name="Sullivan W."/>
            <person name="Andreopoulos W.B."/>
            <person name="Clum A."/>
            <person name="Lindquist E."/>
            <person name="Daum C."/>
            <person name="Ramamoorthy G.K."/>
            <person name="Gryganskyi A."/>
            <person name="Culley D."/>
            <person name="Magnuson J.K."/>
            <person name="James T.Y."/>
            <person name="O'Malley M.A."/>
            <person name="Stajich J.E."/>
            <person name="Spatafora J.W."/>
            <person name="Visel A."/>
            <person name="Grigoriev I.V."/>
        </authorList>
    </citation>
    <scope>NUCLEOTIDE SEQUENCE [LARGE SCALE GENOMIC DNA]</scope>
    <source>
        <strain evidence="2 3">NRRL 2496</strain>
    </source>
</reference>
<name>A0A1X2HA38_SYNRA</name>
<feature type="region of interest" description="Disordered" evidence="1">
    <location>
        <begin position="428"/>
        <end position="450"/>
    </location>
</feature>
<dbReference type="InterPro" id="IPR014752">
    <property type="entry name" value="Arrestin-like_C"/>
</dbReference>
<evidence type="ECO:0000313" key="2">
    <source>
        <dbReference type="EMBL" id="ORY95519.1"/>
    </source>
</evidence>
<dbReference type="Gene3D" id="2.60.40.640">
    <property type="match status" value="1"/>
</dbReference>
<feature type="compositionally biased region" description="Low complexity" evidence="1">
    <location>
        <begin position="434"/>
        <end position="450"/>
    </location>
</feature>
<gene>
    <name evidence="2" type="ORF">BCR43DRAFT_506013</name>
</gene>
<proteinExistence type="predicted"/>
<dbReference type="AlphaFoldDB" id="A0A1X2HA38"/>
<evidence type="ECO:0000256" key="1">
    <source>
        <dbReference type="SAM" id="MobiDB-lite"/>
    </source>
</evidence>
<feature type="region of interest" description="Disordered" evidence="1">
    <location>
        <begin position="570"/>
        <end position="590"/>
    </location>
</feature>
<feature type="compositionally biased region" description="Low complexity" evidence="1">
    <location>
        <begin position="571"/>
        <end position="580"/>
    </location>
</feature>
<accession>A0A1X2HA38</accession>